<evidence type="ECO:0000313" key="2">
    <source>
        <dbReference type="EMBL" id="MDK7187524.1"/>
    </source>
</evidence>
<dbReference type="InterPro" id="IPR025324">
    <property type="entry name" value="DUF4230"/>
</dbReference>
<gene>
    <name evidence="2" type="ORF">QP433_05980</name>
</gene>
<dbReference type="RefSeq" id="WP_006908057.1">
    <property type="nucleotide sequence ID" value="NZ_CAUPDI010000013.1"/>
</dbReference>
<proteinExistence type="predicted"/>
<keyword evidence="1" id="KW-0472">Membrane</keyword>
<evidence type="ECO:0000313" key="3">
    <source>
        <dbReference type="Proteomes" id="UP001229251"/>
    </source>
</evidence>
<keyword evidence="1" id="KW-1133">Transmembrane helix</keyword>
<reference evidence="2" key="1">
    <citation type="submission" date="2023-05" db="EMBL/GenBank/DDBJ databases">
        <title>Cataloging the Phylogenetic Diversity of Human Bladder Bacteria.</title>
        <authorList>
            <person name="Du J."/>
        </authorList>
    </citation>
    <scope>NUCLEOTIDE SEQUENCE</scope>
    <source>
        <strain evidence="2">UMB1231</strain>
    </source>
</reference>
<dbReference type="AlphaFoldDB" id="A0AAJ1Q696"/>
<organism evidence="2 3">
    <name type="scientific">Facklamia hominis</name>
    <dbReference type="NCBI Taxonomy" id="178214"/>
    <lineage>
        <taxon>Bacteria</taxon>
        <taxon>Bacillati</taxon>
        <taxon>Bacillota</taxon>
        <taxon>Bacilli</taxon>
        <taxon>Lactobacillales</taxon>
        <taxon>Aerococcaceae</taxon>
        <taxon>Facklamia</taxon>
    </lineage>
</organism>
<accession>A0AAJ1Q696</accession>
<dbReference type="EMBL" id="JASOOE010000010">
    <property type="protein sequence ID" value="MDK7187524.1"/>
    <property type="molecule type" value="Genomic_DNA"/>
</dbReference>
<feature type="transmembrane region" description="Helical" evidence="1">
    <location>
        <begin position="7"/>
        <end position="25"/>
    </location>
</feature>
<keyword evidence="1" id="KW-0812">Transmembrane</keyword>
<sequence length="196" mass="22557">MKYVVQILKYITILVCVGILTYFFLPRQSESPKIATQEIEASMADIGELATSEYRYKISQVSEKPNKKVLGFNLPFTDSKVLYSYEGVIKAGLQFESIKFTVNEAKKTIYVELPDTQILSQEVFPDSLLVYDASYSPFNNFTFEDMNLSLKDLKERAQEDAIKNGLLEAAHDNAIKLLDSTLSRFYDQKEYQIEYY</sequence>
<protein>
    <submittedName>
        <fullName evidence="2">DUF4230 domain-containing protein</fullName>
    </submittedName>
</protein>
<comment type="caution">
    <text evidence="2">The sequence shown here is derived from an EMBL/GenBank/DDBJ whole genome shotgun (WGS) entry which is preliminary data.</text>
</comment>
<name>A0AAJ1Q696_9LACT</name>
<dbReference type="Pfam" id="PF14014">
    <property type="entry name" value="DUF4230"/>
    <property type="match status" value="1"/>
</dbReference>
<evidence type="ECO:0000256" key="1">
    <source>
        <dbReference type="SAM" id="Phobius"/>
    </source>
</evidence>
<dbReference type="Proteomes" id="UP001229251">
    <property type="component" value="Unassembled WGS sequence"/>
</dbReference>